<reference evidence="2 3" key="1">
    <citation type="journal article" date="2023" name="Hortic Res">
        <title>Pangenome of water caltrop reveals structural variations and asymmetric subgenome divergence after allopolyploidization.</title>
        <authorList>
            <person name="Zhang X."/>
            <person name="Chen Y."/>
            <person name="Wang L."/>
            <person name="Yuan Y."/>
            <person name="Fang M."/>
            <person name="Shi L."/>
            <person name="Lu R."/>
            <person name="Comes H.P."/>
            <person name="Ma Y."/>
            <person name="Chen Y."/>
            <person name="Huang G."/>
            <person name="Zhou Y."/>
            <person name="Zheng Z."/>
            <person name="Qiu Y."/>
        </authorList>
    </citation>
    <scope>NUCLEOTIDE SEQUENCE [LARGE SCALE GENOMIC DNA]</scope>
    <source>
        <strain evidence="2">F231</strain>
    </source>
</reference>
<dbReference type="Proteomes" id="UP001346149">
    <property type="component" value="Unassembled WGS sequence"/>
</dbReference>
<evidence type="ECO:0000313" key="2">
    <source>
        <dbReference type="EMBL" id="KAK4769161.1"/>
    </source>
</evidence>
<dbReference type="SUPFAM" id="SSF55961">
    <property type="entry name" value="Bet v1-like"/>
    <property type="match status" value="1"/>
</dbReference>
<accession>A0AAN7KTL5</accession>
<dbReference type="EMBL" id="JAXQNO010000021">
    <property type="protein sequence ID" value="KAK4769161.1"/>
    <property type="molecule type" value="Genomic_DNA"/>
</dbReference>
<dbReference type="InterPro" id="IPR023393">
    <property type="entry name" value="START-like_dom_sf"/>
</dbReference>
<protein>
    <recommendedName>
        <fullName evidence="1">Coenzyme Q-binding protein COQ10 START domain-containing protein</fullName>
    </recommendedName>
</protein>
<keyword evidence="3" id="KW-1185">Reference proteome</keyword>
<organism evidence="2 3">
    <name type="scientific">Trapa natans</name>
    <name type="common">Water chestnut</name>
    <dbReference type="NCBI Taxonomy" id="22666"/>
    <lineage>
        <taxon>Eukaryota</taxon>
        <taxon>Viridiplantae</taxon>
        <taxon>Streptophyta</taxon>
        <taxon>Embryophyta</taxon>
        <taxon>Tracheophyta</taxon>
        <taxon>Spermatophyta</taxon>
        <taxon>Magnoliopsida</taxon>
        <taxon>eudicotyledons</taxon>
        <taxon>Gunneridae</taxon>
        <taxon>Pentapetalae</taxon>
        <taxon>rosids</taxon>
        <taxon>malvids</taxon>
        <taxon>Myrtales</taxon>
        <taxon>Lythraceae</taxon>
        <taxon>Trapa</taxon>
    </lineage>
</organism>
<dbReference type="CDD" id="cd08866">
    <property type="entry name" value="SRPBCC_11"/>
    <property type="match status" value="1"/>
</dbReference>
<sequence>MVPGVSLGSITYQSFSAAPITRLPIPSSSVSSKTVFFTSPKHLNPRFRSFSSCCSKDGGSISLHENAAGEEEREEFGDCFRDSDTLLDGGEESISGDGVYIEIVKTGKRSRRIVSRVGIDATLDTIWGILTEYERLADFIPGLAVSQLIEKREKFARLYQIGQQDLAFGLKFNAKGVVDCYEKDLESLPGGQRRDIDFKMIQGDFQVFQGKWSVEQFHGDGYHGSNFTCDRNFQSALSYVVDVEPKLWLPVQLIEGRICKEITTNLVCIREQAIKASGTLSA</sequence>
<dbReference type="Pfam" id="PF03364">
    <property type="entry name" value="Polyketide_cyc"/>
    <property type="match status" value="1"/>
</dbReference>
<dbReference type="AlphaFoldDB" id="A0AAN7KTL5"/>
<dbReference type="Gene3D" id="3.30.530.20">
    <property type="match status" value="1"/>
</dbReference>
<name>A0AAN7KTL5_TRANT</name>
<dbReference type="PANTHER" id="PTHR34060">
    <property type="entry name" value="POLYKETIDE CYCLASE / DEHYDRASE AND LIPID TRANSPORT PROTEIN"/>
    <property type="match status" value="1"/>
</dbReference>
<evidence type="ECO:0000313" key="3">
    <source>
        <dbReference type="Proteomes" id="UP001346149"/>
    </source>
</evidence>
<comment type="caution">
    <text evidence="2">The sequence shown here is derived from an EMBL/GenBank/DDBJ whole genome shotgun (WGS) entry which is preliminary data.</text>
</comment>
<evidence type="ECO:0000259" key="1">
    <source>
        <dbReference type="Pfam" id="PF03364"/>
    </source>
</evidence>
<dbReference type="PANTHER" id="PTHR34060:SF1">
    <property type="entry name" value="POLYKETIDE CYCLASE _ DEHYDRASE AND LIPID TRANSPORT PROTEIN"/>
    <property type="match status" value="1"/>
</dbReference>
<dbReference type="InterPro" id="IPR005031">
    <property type="entry name" value="COQ10_START"/>
</dbReference>
<proteinExistence type="predicted"/>
<gene>
    <name evidence="2" type="ORF">SAY86_027311</name>
</gene>
<feature type="domain" description="Coenzyme Q-binding protein COQ10 START" evidence="1">
    <location>
        <begin position="119"/>
        <end position="263"/>
    </location>
</feature>